<comment type="caution">
    <text evidence="3">The sequence shown here is derived from an EMBL/GenBank/DDBJ whole genome shotgun (WGS) entry which is preliminary data.</text>
</comment>
<evidence type="ECO:0000259" key="2">
    <source>
        <dbReference type="Pfam" id="PF14529"/>
    </source>
</evidence>
<dbReference type="SUPFAM" id="SSF56219">
    <property type="entry name" value="DNase I-like"/>
    <property type="match status" value="1"/>
</dbReference>
<evidence type="ECO:0000313" key="4">
    <source>
        <dbReference type="Proteomes" id="UP000765509"/>
    </source>
</evidence>
<dbReference type="InterPro" id="IPR036691">
    <property type="entry name" value="Endo/exonu/phosph_ase_sf"/>
</dbReference>
<proteinExistence type="predicted"/>
<dbReference type="Proteomes" id="UP000765509">
    <property type="component" value="Unassembled WGS sequence"/>
</dbReference>
<gene>
    <name evidence="3" type="ORF">O181_069733</name>
</gene>
<evidence type="ECO:0000256" key="1">
    <source>
        <dbReference type="SAM" id="Coils"/>
    </source>
</evidence>
<protein>
    <recommendedName>
        <fullName evidence="2">Endonuclease/exonuclease/phosphatase domain-containing protein</fullName>
    </recommendedName>
</protein>
<keyword evidence="4" id="KW-1185">Reference proteome</keyword>
<keyword evidence="1" id="KW-0175">Coiled coil</keyword>
<feature type="domain" description="Endonuclease/exonuclease/phosphatase" evidence="2">
    <location>
        <begin position="288"/>
        <end position="403"/>
    </location>
</feature>
<dbReference type="InterPro" id="IPR005135">
    <property type="entry name" value="Endo/exonuclease/phosphatase"/>
</dbReference>
<name>A0A9Q3I6M3_9BASI</name>
<dbReference type="EMBL" id="AVOT02035620">
    <property type="protein sequence ID" value="MBW0530018.1"/>
    <property type="molecule type" value="Genomic_DNA"/>
</dbReference>
<dbReference type="OrthoDB" id="7430508at2759"/>
<dbReference type="Pfam" id="PF14529">
    <property type="entry name" value="Exo_endo_phos_2"/>
    <property type="match status" value="1"/>
</dbReference>
<dbReference type="GO" id="GO:0003824">
    <property type="term" value="F:catalytic activity"/>
    <property type="evidence" value="ECO:0007669"/>
    <property type="project" value="InterPro"/>
</dbReference>
<dbReference type="Gene3D" id="3.60.10.10">
    <property type="entry name" value="Endonuclease/exonuclease/phosphatase"/>
    <property type="match status" value="1"/>
</dbReference>
<organism evidence="3 4">
    <name type="scientific">Austropuccinia psidii MF-1</name>
    <dbReference type="NCBI Taxonomy" id="1389203"/>
    <lineage>
        <taxon>Eukaryota</taxon>
        <taxon>Fungi</taxon>
        <taxon>Dikarya</taxon>
        <taxon>Basidiomycota</taxon>
        <taxon>Pucciniomycotina</taxon>
        <taxon>Pucciniomycetes</taxon>
        <taxon>Pucciniales</taxon>
        <taxon>Sphaerophragmiaceae</taxon>
        <taxon>Austropuccinia</taxon>
    </lineage>
</organism>
<sequence length="587" mass="67173">MSFSPAQGEMDMDVFTVNANDTDDYSKRMFEMLSNMSNRLNSLEKNIENIKKNKKKVIEKENNNKVPATPPANQQNMINQVIAENKELRRKIHELENKASEGAKDQNPLPQVNKVINDHITTTRIPNPLPAPPNKTINLFKRGNVLIRANNEKDKPFQQENAEKIANKLIKALESINATVNGTPIEIKSFIRYTSGDVRLFTKGRAQAIWLLDNRPLWTHIADPLFTTTQALFPILVHSVPVHFDIDDDPSIEFFCEENDIPREKLKKIRWIGHPEDQKKIHGSFIMYMTDKELAGIDILENSLQHCNTREFPFIIAMDAYLHHQLWNPKGYNHVHRRAKDLITICGKKGFKLISPKGTPTYIGRNRTATTIDLTWSNLPATKIIGSCEVQSGNHASDHQPIITTLNITRENLKIKELHTSMAFESLDRDKFFNGAKLKLDTPLRCSQDVSTSAIDSDANNISDISCSEYLAQVEAIECYQEWQLTFKKKVEEFKRKQWRSFLVSEGINHTFHAFKFTKQKASCDVAPLKKSDGRLTTDKKEKTELLFNMFAQAGEPINLANIQHESPLPPFSFREITTHEIMNNIK</sequence>
<dbReference type="AlphaFoldDB" id="A0A9Q3I6M3"/>
<feature type="coiled-coil region" evidence="1">
    <location>
        <begin position="33"/>
        <end position="105"/>
    </location>
</feature>
<accession>A0A9Q3I6M3</accession>
<evidence type="ECO:0000313" key="3">
    <source>
        <dbReference type="EMBL" id="MBW0530018.1"/>
    </source>
</evidence>
<reference evidence="3" key="1">
    <citation type="submission" date="2021-03" db="EMBL/GenBank/DDBJ databases">
        <title>Draft genome sequence of rust myrtle Austropuccinia psidii MF-1, a brazilian biotype.</title>
        <authorList>
            <person name="Quecine M.C."/>
            <person name="Pachon D.M.R."/>
            <person name="Bonatelli M.L."/>
            <person name="Correr F.H."/>
            <person name="Franceschini L.M."/>
            <person name="Leite T.F."/>
            <person name="Margarido G.R.A."/>
            <person name="Almeida C.A."/>
            <person name="Ferrarezi J.A."/>
            <person name="Labate C.A."/>
        </authorList>
    </citation>
    <scope>NUCLEOTIDE SEQUENCE</scope>
    <source>
        <strain evidence="3">MF-1</strain>
    </source>
</reference>